<evidence type="ECO:0000259" key="4">
    <source>
        <dbReference type="PROSITE" id="PS01031"/>
    </source>
</evidence>
<keyword evidence="3" id="KW-0732">Signal</keyword>
<feature type="signal peptide" evidence="3">
    <location>
        <begin position="1"/>
        <end position="16"/>
    </location>
</feature>
<protein>
    <recommendedName>
        <fullName evidence="4">SHSP domain-containing protein</fullName>
    </recommendedName>
</protein>
<keyword evidence="6" id="KW-1185">Reference proteome</keyword>
<evidence type="ECO:0000256" key="2">
    <source>
        <dbReference type="RuleBase" id="RU003616"/>
    </source>
</evidence>
<reference evidence="5" key="1">
    <citation type="submission" date="2020-05" db="EMBL/GenBank/DDBJ databases">
        <title>Phylogenomic resolution of chytrid fungi.</title>
        <authorList>
            <person name="Stajich J.E."/>
            <person name="Amses K."/>
            <person name="Simmons R."/>
            <person name="Seto K."/>
            <person name="Myers J."/>
            <person name="Bonds A."/>
            <person name="Quandt C.A."/>
            <person name="Barry K."/>
            <person name="Liu P."/>
            <person name="Grigoriev I."/>
            <person name="Longcore J.E."/>
            <person name="James T.Y."/>
        </authorList>
    </citation>
    <scope>NUCLEOTIDE SEQUENCE</scope>
    <source>
        <strain evidence="5">JEL0476</strain>
    </source>
</reference>
<evidence type="ECO:0000256" key="1">
    <source>
        <dbReference type="PROSITE-ProRule" id="PRU00285"/>
    </source>
</evidence>
<evidence type="ECO:0000256" key="3">
    <source>
        <dbReference type="SAM" id="SignalP"/>
    </source>
</evidence>
<dbReference type="CDD" id="cd06464">
    <property type="entry name" value="ACD_sHsps-like"/>
    <property type="match status" value="1"/>
</dbReference>
<proteinExistence type="inferred from homology"/>
<dbReference type="PROSITE" id="PS01031">
    <property type="entry name" value="SHSP"/>
    <property type="match status" value="1"/>
</dbReference>
<dbReference type="EMBL" id="JADGJW010000364">
    <property type="protein sequence ID" value="KAJ3218817.1"/>
    <property type="molecule type" value="Genomic_DNA"/>
</dbReference>
<evidence type="ECO:0000313" key="6">
    <source>
        <dbReference type="Proteomes" id="UP001211065"/>
    </source>
</evidence>
<feature type="domain" description="SHSP" evidence="4">
    <location>
        <begin position="47"/>
        <end position="156"/>
    </location>
</feature>
<dbReference type="Gene3D" id="2.60.40.790">
    <property type="match status" value="1"/>
</dbReference>
<dbReference type="SUPFAM" id="SSF49764">
    <property type="entry name" value="HSP20-like chaperones"/>
    <property type="match status" value="1"/>
</dbReference>
<dbReference type="Proteomes" id="UP001211065">
    <property type="component" value="Unassembled WGS sequence"/>
</dbReference>
<sequence>MLGFLIKLGITVFVLKKVFNYKDTKKRICQKDHLLNRSIPVIQGWAKELSEAAHGLHIVESETSYLVSIDAPGIRSTDLKIVIEDDLNKVKVTGTTLNPPQAERRVDTTVTLPANVDLKSLAAHFSDGVLTLEGNKLISGRQLEVKATNNDDIQYQKI</sequence>
<name>A0AAD5XXX0_9FUNG</name>
<dbReference type="Pfam" id="PF00011">
    <property type="entry name" value="HSP20"/>
    <property type="match status" value="1"/>
</dbReference>
<dbReference type="AlphaFoldDB" id="A0AAD5XXX0"/>
<dbReference type="InterPro" id="IPR002068">
    <property type="entry name" value="A-crystallin/Hsp20_dom"/>
</dbReference>
<dbReference type="InterPro" id="IPR008978">
    <property type="entry name" value="HSP20-like_chaperone"/>
</dbReference>
<organism evidence="5 6">
    <name type="scientific">Clydaea vesicula</name>
    <dbReference type="NCBI Taxonomy" id="447962"/>
    <lineage>
        <taxon>Eukaryota</taxon>
        <taxon>Fungi</taxon>
        <taxon>Fungi incertae sedis</taxon>
        <taxon>Chytridiomycota</taxon>
        <taxon>Chytridiomycota incertae sedis</taxon>
        <taxon>Chytridiomycetes</taxon>
        <taxon>Lobulomycetales</taxon>
        <taxon>Lobulomycetaceae</taxon>
        <taxon>Clydaea</taxon>
    </lineage>
</organism>
<accession>A0AAD5XXX0</accession>
<gene>
    <name evidence="5" type="ORF">HK099_004923</name>
</gene>
<comment type="similarity">
    <text evidence="1 2">Belongs to the small heat shock protein (HSP20) family.</text>
</comment>
<evidence type="ECO:0000313" key="5">
    <source>
        <dbReference type="EMBL" id="KAJ3218817.1"/>
    </source>
</evidence>
<feature type="chain" id="PRO_5041936370" description="SHSP domain-containing protein" evidence="3">
    <location>
        <begin position="17"/>
        <end position="158"/>
    </location>
</feature>
<comment type="caution">
    <text evidence="5">The sequence shown here is derived from an EMBL/GenBank/DDBJ whole genome shotgun (WGS) entry which is preliminary data.</text>
</comment>